<protein>
    <submittedName>
        <fullName evidence="1">Uncharacterized protein</fullName>
    </submittedName>
</protein>
<organism evidence="1">
    <name type="scientific">bioreactor metagenome</name>
    <dbReference type="NCBI Taxonomy" id="1076179"/>
    <lineage>
        <taxon>unclassified sequences</taxon>
        <taxon>metagenomes</taxon>
        <taxon>ecological metagenomes</taxon>
    </lineage>
</organism>
<gene>
    <name evidence="1" type="ORF">SDC9_100127</name>
</gene>
<comment type="caution">
    <text evidence="1">The sequence shown here is derived from an EMBL/GenBank/DDBJ whole genome shotgun (WGS) entry which is preliminary data.</text>
</comment>
<sequence>MINGKIVLEGEKELIERIDKTGYEFLKTEYGIKIEKEVAQMSQVSIGACATKEAIK</sequence>
<dbReference type="EMBL" id="VSSQ01014300">
    <property type="protein sequence ID" value="MPM53360.1"/>
    <property type="molecule type" value="Genomic_DNA"/>
</dbReference>
<evidence type="ECO:0000313" key="1">
    <source>
        <dbReference type="EMBL" id="MPM53360.1"/>
    </source>
</evidence>
<dbReference type="AlphaFoldDB" id="A0A645AJQ8"/>
<accession>A0A645AJQ8</accession>
<reference evidence="1" key="1">
    <citation type="submission" date="2019-08" db="EMBL/GenBank/DDBJ databases">
        <authorList>
            <person name="Kucharzyk K."/>
            <person name="Murdoch R.W."/>
            <person name="Higgins S."/>
            <person name="Loffler F."/>
        </authorList>
    </citation>
    <scope>NUCLEOTIDE SEQUENCE</scope>
</reference>
<proteinExistence type="predicted"/>
<name>A0A645AJQ8_9ZZZZ</name>